<organism evidence="2 3">
    <name type="scientific">Riccia fluitans</name>
    <dbReference type="NCBI Taxonomy" id="41844"/>
    <lineage>
        <taxon>Eukaryota</taxon>
        <taxon>Viridiplantae</taxon>
        <taxon>Streptophyta</taxon>
        <taxon>Embryophyta</taxon>
        <taxon>Marchantiophyta</taxon>
        <taxon>Marchantiopsida</taxon>
        <taxon>Marchantiidae</taxon>
        <taxon>Marchantiales</taxon>
        <taxon>Ricciaceae</taxon>
        <taxon>Riccia</taxon>
    </lineage>
</organism>
<reference evidence="2 3" key="1">
    <citation type="submission" date="2024-09" db="EMBL/GenBank/DDBJ databases">
        <title>Chromosome-scale assembly of Riccia fluitans.</title>
        <authorList>
            <person name="Paukszto L."/>
            <person name="Sawicki J."/>
            <person name="Karawczyk K."/>
            <person name="Piernik-Szablinska J."/>
            <person name="Szczecinska M."/>
            <person name="Mazdziarz M."/>
        </authorList>
    </citation>
    <scope>NUCLEOTIDE SEQUENCE [LARGE SCALE GENOMIC DNA]</scope>
    <source>
        <strain evidence="2">Rf_01</strain>
        <tissue evidence="2">Aerial parts of the thallus</tissue>
    </source>
</reference>
<feature type="region of interest" description="Disordered" evidence="1">
    <location>
        <begin position="316"/>
        <end position="338"/>
    </location>
</feature>
<feature type="region of interest" description="Disordered" evidence="1">
    <location>
        <begin position="463"/>
        <end position="486"/>
    </location>
</feature>
<comment type="caution">
    <text evidence="2">The sequence shown here is derived from an EMBL/GenBank/DDBJ whole genome shotgun (WGS) entry which is preliminary data.</text>
</comment>
<gene>
    <name evidence="2" type="ORF">R1flu_027275</name>
</gene>
<name>A0ABD1XID9_9MARC</name>
<evidence type="ECO:0000256" key="1">
    <source>
        <dbReference type="SAM" id="MobiDB-lite"/>
    </source>
</evidence>
<feature type="region of interest" description="Disordered" evidence="1">
    <location>
        <begin position="75"/>
        <end position="99"/>
    </location>
</feature>
<feature type="region of interest" description="Disordered" evidence="1">
    <location>
        <begin position="154"/>
        <end position="229"/>
    </location>
</feature>
<evidence type="ECO:0000313" key="2">
    <source>
        <dbReference type="EMBL" id="KAL2608702.1"/>
    </source>
</evidence>
<evidence type="ECO:0000313" key="3">
    <source>
        <dbReference type="Proteomes" id="UP001605036"/>
    </source>
</evidence>
<accession>A0ABD1XID9</accession>
<keyword evidence="3" id="KW-1185">Reference proteome</keyword>
<sequence length="486" mass="53237">MAGRSISLAQGIELQSGENQTGTLVVPRREIAITRISSLPIRPGTVFELSHDAAHEAVGTRSSLHVDSSTCPFTINKETGDENRSSQSSRNYKTKTNGNLMTVDDTCRFSAAVQDAGPPLKLVRPAAPADSTPHPPMKSPINVRLVSNKLASRLSDSARDGDSGEIGHKIGEIKALAAPRQTSSSRQRNLTKRAGPTYTNDSPHEEESEAEEQRNCPTSNPSNPSASNFRLAANSRSFTNSTCGQRQLNRLFGNSKPASLSIAVGMVRFNDSTHEHENQTEAEKPNRIDNSSQQIGMDIEEFLSTKSPIHAPQLRRINSTQKDRSNCPSHPLTEDGLNAEGNRLFRLSTSQFNHGASDLEIGAFTSETRSIPTMIAPFPKNMPPLVYTSNCPHQSTSLHRSSSLVETSAIDKPSNVSNFPIDVRSGERSFICTSPPPYPTRKSRTKKEDSNRVFALAIEEGRTERKIRSSSEFPRRNDGSFNARMD</sequence>
<dbReference type="Proteomes" id="UP001605036">
    <property type="component" value="Unassembled WGS sequence"/>
</dbReference>
<feature type="compositionally biased region" description="Basic and acidic residues" evidence="1">
    <location>
        <begin position="156"/>
        <end position="172"/>
    </location>
</feature>
<protein>
    <submittedName>
        <fullName evidence="2">Uncharacterized protein</fullName>
    </submittedName>
</protein>
<proteinExistence type="predicted"/>
<feature type="compositionally biased region" description="Polar residues" evidence="1">
    <location>
        <begin position="85"/>
        <end position="99"/>
    </location>
</feature>
<feature type="region of interest" description="Disordered" evidence="1">
    <location>
        <begin position="121"/>
        <end position="142"/>
    </location>
</feature>
<dbReference type="EMBL" id="JBHFFA010000008">
    <property type="protein sequence ID" value="KAL2608702.1"/>
    <property type="molecule type" value="Genomic_DNA"/>
</dbReference>
<feature type="compositionally biased region" description="Low complexity" evidence="1">
    <location>
        <begin position="215"/>
        <end position="228"/>
    </location>
</feature>
<feature type="compositionally biased region" description="Basic and acidic residues" evidence="1">
    <location>
        <begin position="463"/>
        <end position="478"/>
    </location>
</feature>
<dbReference type="AlphaFoldDB" id="A0ABD1XID9"/>